<reference evidence="2 3" key="1">
    <citation type="submission" date="2014-03" db="EMBL/GenBank/DDBJ databases">
        <title>The Genome Sequence of Plasmodium fragile nilgiri.</title>
        <authorList>
            <consortium name="The Broad Institute Genomics Platform"/>
            <consortium name="The Broad Institute Genome Sequencing Center for Infectious Disease"/>
            <person name="Neafsey D."/>
            <person name="Duraisingh M."/>
            <person name="Young S.K."/>
            <person name="Zeng Q."/>
            <person name="Gargeya S."/>
            <person name="Abouelleil A."/>
            <person name="Alvarado L."/>
            <person name="Chapman S.B."/>
            <person name="Gainer-Dewar J."/>
            <person name="Goldberg J."/>
            <person name="Griggs A."/>
            <person name="Gujja S."/>
            <person name="Hansen M."/>
            <person name="Howarth C."/>
            <person name="Imamovic A."/>
            <person name="Larimer J."/>
            <person name="Pearson M."/>
            <person name="Poon T.W."/>
            <person name="Priest M."/>
            <person name="Roberts A."/>
            <person name="Saif S."/>
            <person name="Shea T."/>
            <person name="Sykes S."/>
            <person name="Wortman J."/>
            <person name="Nusbaum C."/>
            <person name="Birren B."/>
        </authorList>
    </citation>
    <scope>NUCLEOTIDE SEQUENCE [LARGE SCALE GENOMIC DNA]</scope>
    <source>
        <strain evidence="3">nilgiri</strain>
    </source>
</reference>
<dbReference type="AlphaFoldDB" id="A0A0D9QP60"/>
<sequence length="625" mass="73881">MRTEEERKKDNIIIAVFLGIHISGFDSFLSFKFPPRDRRSANSRWKRTLVLIYAEGHDGILNDNGLSIVQVEEMCKNKDTNFCDKIYGLSLHDMRDLFVELTNFIMYADYEEQVKMEKKIFTSTQRALTFMKQNIKKETEELVNTAKKYIDELFGSYDILNKQEWEDISKLNLFLDLNGEQDVLLINGRHIFFHVMNVKFRRIIPLNTQDVWDNITELYKHNKNIFDRYEKKIAKIEKDIQTYLGHGGNRFPLNYTQWNNSYINITQNVAVRAFLDDFYNYFSRLERKILYQGKRWVEVDVSFLDGTLEALISIIKSTIEQKTVKLFSMLNKIFEGDLRSILGFFSHLFDKERKKNKLFLKSIEKEKTGDEYDNNFLFDVESLYVEEKKDIQKALSKFKHFMRVNLGIDISSTSVRLLKNKIEEEDVEEQEKQIMNIFSIIVHELLCRKEVIEFVDLVNLLKKNAKTCFSYLRNVLGCLTPPKDNCLFIETRKLIPVVSKCTEIREKNNCHVKQDDSEESIVEIMKDIKNAFFRYRIAIKILLLLIEDLKVAKELNGEYEMLVKEKEMAKKAFLDSCEDSENMEEIYKNIMQEWNKKLEAKNVAMDANKNAIVFYLCLIKEFKLG</sequence>
<keyword evidence="1" id="KW-1133">Transmembrane helix</keyword>
<feature type="transmembrane region" description="Helical" evidence="1">
    <location>
        <begin position="12"/>
        <end position="31"/>
    </location>
</feature>
<evidence type="ECO:0000313" key="3">
    <source>
        <dbReference type="Proteomes" id="UP000054561"/>
    </source>
</evidence>
<dbReference type="EMBL" id="KQ001656">
    <property type="protein sequence ID" value="KJP88885.1"/>
    <property type="molecule type" value="Genomic_DNA"/>
</dbReference>
<dbReference type="GeneID" id="24266693"/>
<dbReference type="RefSeq" id="XP_012334437.1">
    <property type="nucleotide sequence ID" value="XM_012479014.1"/>
</dbReference>
<dbReference type="VEuPathDB" id="PlasmoDB:AK88_01379"/>
<evidence type="ECO:0000313" key="2">
    <source>
        <dbReference type="EMBL" id="KJP88885.1"/>
    </source>
</evidence>
<gene>
    <name evidence="2" type="ORF">AK88_01379</name>
</gene>
<organism evidence="2 3">
    <name type="scientific">Plasmodium fragile</name>
    <dbReference type="NCBI Taxonomy" id="5857"/>
    <lineage>
        <taxon>Eukaryota</taxon>
        <taxon>Sar</taxon>
        <taxon>Alveolata</taxon>
        <taxon>Apicomplexa</taxon>
        <taxon>Aconoidasida</taxon>
        <taxon>Haemosporida</taxon>
        <taxon>Plasmodiidae</taxon>
        <taxon>Plasmodium</taxon>
        <taxon>Plasmodium (Plasmodium)</taxon>
    </lineage>
</organism>
<protein>
    <submittedName>
        <fullName evidence="2">Uncharacterized protein</fullName>
    </submittedName>
</protein>
<proteinExistence type="predicted"/>
<keyword evidence="3" id="KW-1185">Reference proteome</keyword>
<name>A0A0D9QP60_PLAFR</name>
<dbReference type="OrthoDB" id="384111at2759"/>
<dbReference type="Proteomes" id="UP000054561">
    <property type="component" value="Unassembled WGS sequence"/>
</dbReference>
<accession>A0A0D9QP60</accession>
<keyword evidence="1" id="KW-0812">Transmembrane</keyword>
<keyword evidence="1" id="KW-0472">Membrane</keyword>
<dbReference type="OMA" id="HELLCRK"/>
<evidence type="ECO:0000256" key="1">
    <source>
        <dbReference type="SAM" id="Phobius"/>
    </source>
</evidence>